<dbReference type="InterPro" id="IPR008497">
    <property type="entry name" value="DUF779"/>
</dbReference>
<proteinExistence type="predicted"/>
<dbReference type="Proteomes" id="UP000076482">
    <property type="component" value="Unassembled WGS sequence"/>
</dbReference>
<dbReference type="Pfam" id="PF05610">
    <property type="entry name" value="DUF779"/>
    <property type="match status" value="1"/>
</dbReference>
<dbReference type="PATRIC" id="fig|1396.535.peg.1827"/>
<accession>A0A164NZH9</accession>
<comment type="caution">
    <text evidence="1">The sequence shown here is derived from an EMBL/GenBank/DDBJ whole genome shotgun (WGS) entry which is preliminary data.</text>
</comment>
<protein>
    <recommendedName>
        <fullName evidence="3">Acetaldehyde dehydrogenase</fullName>
    </recommendedName>
</protein>
<sequence>MEKVIATKEAQTLLKQLQKQNGKLVFIHSEGCCDGTSPICMTASEFHLGSRDEQIGEILGTPYYMNTSNSTYWEHLQILIDVIDGIGNSFSLESAENKSFIIRAKKLDI</sequence>
<evidence type="ECO:0000313" key="1">
    <source>
        <dbReference type="EMBL" id="KZD66024.1"/>
    </source>
</evidence>
<reference evidence="1 2" key="1">
    <citation type="submission" date="2015-09" db="EMBL/GenBank/DDBJ databases">
        <title>Bacillus cereus food isolates.</title>
        <authorList>
            <person name="Boekhorst J."/>
        </authorList>
    </citation>
    <scope>NUCLEOTIDE SEQUENCE [LARGE SCALE GENOMIC DNA]</scope>
    <source>
        <strain evidence="1 2">B4088</strain>
    </source>
</reference>
<organism evidence="1 2">
    <name type="scientific">Bacillus cereus</name>
    <dbReference type="NCBI Taxonomy" id="1396"/>
    <lineage>
        <taxon>Bacteria</taxon>
        <taxon>Bacillati</taxon>
        <taxon>Bacillota</taxon>
        <taxon>Bacilli</taxon>
        <taxon>Bacillales</taxon>
        <taxon>Bacillaceae</taxon>
        <taxon>Bacillus</taxon>
        <taxon>Bacillus cereus group</taxon>
    </lineage>
</organism>
<dbReference type="RefSeq" id="WP_063261249.1">
    <property type="nucleotide sequence ID" value="NZ_LJKE01000045.1"/>
</dbReference>
<dbReference type="AlphaFoldDB" id="A0A164NZH9"/>
<name>A0A164NZH9_BACCE</name>
<evidence type="ECO:0008006" key="3">
    <source>
        <dbReference type="Google" id="ProtNLM"/>
    </source>
</evidence>
<gene>
    <name evidence="1" type="ORF">B4088_2781</name>
</gene>
<evidence type="ECO:0000313" key="2">
    <source>
        <dbReference type="Proteomes" id="UP000076482"/>
    </source>
</evidence>
<dbReference type="EMBL" id="LJKE01000045">
    <property type="protein sequence ID" value="KZD66024.1"/>
    <property type="molecule type" value="Genomic_DNA"/>
</dbReference>